<proteinExistence type="predicted"/>
<feature type="region of interest" description="Disordered" evidence="1">
    <location>
        <begin position="1"/>
        <end position="22"/>
    </location>
</feature>
<dbReference type="EMBL" id="JAVRRF010000058">
    <property type="protein sequence ID" value="KAK5048438.1"/>
    <property type="molecule type" value="Genomic_DNA"/>
</dbReference>
<evidence type="ECO:0000313" key="3">
    <source>
        <dbReference type="Proteomes" id="UP001345691"/>
    </source>
</evidence>
<accession>A0ABR0IUD8</accession>
<evidence type="ECO:0000313" key="2">
    <source>
        <dbReference type="EMBL" id="KAK5048438.1"/>
    </source>
</evidence>
<organism evidence="2 3">
    <name type="scientific">Exophiala sideris</name>
    <dbReference type="NCBI Taxonomy" id="1016849"/>
    <lineage>
        <taxon>Eukaryota</taxon>
        <taxon>Fungi</taxon>
        <taxon>Dikarya</taxon>
        <taxon>Ascomycota</taxon>
        <taxon>Pezizomycotina</taxon>
        <taxon>Eurotiomycetes</taxon>
        <taxon>Chaetothyriomycetidae</taxon>
        <taxon>Chaetothyriales</taxon>
        <taxon>Herpotrichiellaceae</taxon>
        <taxon>Exophiala</taxon>
    </lineage>
</organism>
<feature type="region of interest" description="Disordered" evidence="1">
    <location>
        <begin position="79"/>
        <end position="191"/>
    </location>
</feature>
<name>A0ABR0IUD8_9EURO</name>
<keyword evidence="3" id="KW-1185">Reference proteome</keyword>
<feature type="compositionally biased region" description="Acidic residues" evidence="1">
    <location>
        <begin position="93"/>
        <end position="105"/>
    </location>
</feature>
<feature type="compositionally biased region" description="Polar residues" evidence="1">
    <location>
        <begin position="161"/>
        <end position="172"/>
    </location>
</feature>
<protein>
    <submittedName>
        <fullName evidence="2">Uncharacterized protein</fullName>
    </submittedName>
</protein>
<reference evidence="2 3" key="1">
    <citation type="submission" date="2023-08" db="EMBL/GenBank/DDBJ databases">
        <title>Black Yeasts Isolated from many extreme environments.</title>
        <authorList>
            <person name="Coleine C."/>
            <person name="Stajich J.E."/>
            <person name="Selbmann L."/>
        </authorList>
    </citation>
    <scope>NUCLEOTIDE SEQUENCE [LARGE SCALE GENOMIC DNA]</scope>
    <source>
        <strain evidence="2 3">CCFEE 6328</strain>
    </source>
</reference>
<feature type="compositionally biased region" description="Low complexity" evidence="1">
    <location>
        <begin position="1"/>
        <end position="20"/>
    </location>
</feature>
<gene>
    <name evidence="2" type="ORF">LTR69_011377</name>
</gene>
<sequence>MTCTRSTSTICSPSSTSPATLARDGPVELEKPIGIVVKGAIADYSHDDVPSHSEAILRLPYKNFMAGKMDNATIIRRAKKKVNRASNRATAEDGLDDDDDADEKDDTASTNPTEDDGGSEADSNDHQTTASTEEEHPAASASGDPPATPFPRRRALRSGPATPQASEDSTVTGDDGIPVVPRTTPAAPGLSTWDMLTLRNNIMHNATKALANKPELDPKKKITP</sequence>
<dbReference type="Proteomes" id="UP001345691">
    <property type="component" value="Unassembled WGS sequence"/>
</dbReference>
<comment type="caution">
    <text evidence="2">The sequence shown here is derived from an EMBL/GenBank/DDBJ whole genome shotgun (WGS) entry which is preliminary data.</text>
</comment>
<evidence type="ECO:0000256" key="1">
    <source>
        <dbReference type="SAM" id="MobiDB-lite"/>
    </source>
</evidence>